<name>A0A0P0WI25_ORYSJ</name>
<reference evidence="2 3" key="3">
    <citation type="journal article" date="2013" name="Rice">
        <title>Improvement of the Oryza sativa Nipponbare reference genome using next generation sequence and optical map data.</title>
        <authorList>
            <person name="Kawahara Y."/>
            <person name="de la Bastide M."/>
            <person name="Hamilton J.P."/>
            <person name="Kanamori H."/>
            <person name="McCombie W.R."/>
            <person name="Ouyang S."/>
            <person name="Schwartz D.C."/>
            <person name="Tanaka T."/>
            <person name="Wu J."/>
            <person name="Zhou S."/>
            <person name="Childs K.L."/>
            <person name="Davidson R.M."/>
            <person name="Lin H."/>
            <person name="Quesada-Ocampo L."/>
            <person name="Vaillancourt B."/>
            <person name="Sakai H."/>
            <person name="Lee S.S."/>
            <person name="Kim J."/>
            <person name="Numa H."/>
            <person name="Itoh T."/>
            <person name="Buell C.R."/>
            <person name="Matsumoto T."/>
        </authorList>
    </citation>
    <scope>NUCLEOTIDE SEQUENCE [LARGE SCALE GENOMIC DNA]</scope>
    <source>
        <strain evidence="3">cv. Nipponbare</strain>
    </source>
</reference>
<dbReference type="Proteomes" id="UP000059680">
    <property type="component" value="Chromosome 5"/>
</dbReference>
<evidence type="ECO:0000256" key="1">
    <source>
        <dbReference type="SAM" id="MobiDB-lite"/>
    </source>
</evidence>
<dbReference type="Gramene" id="Os05t0151150-00">
    <property type="protein sequence ID" value="Os05t0151150-00"/>
    <property type="gene ID" value="Os05g0151150"/>
</dbReference>
<keyword evidence="3" id="KW-1185">Reference proteome</keyword>
<evidence type="ECO:0000313" key="3">
    <source>
        <dbReference type="Proteomes" id="UP000059680"/>
    </source>
</evidence>
<sequence length="348" mass="36580">LGELEESFGNGAIAAAGEEAAGDLLVARAVEDAEHLRRRAREPERVVAGAEDVADGAPLRALPPVEHLHPLVLGAAPRSRVPPLGDPPRELRHRPPLVRRHHLVGALVQHHPYHRVLPRLHRQHARLQLHIGNGFTHEGGADADGGGGGDVGEDVGGEEEVDAAGVGVEGGVEAGGHGVVHHRGEHGVAEVDRGAGEPAHGLGDRPDVTHLLVPELGGDLGGAEVEGGLARAGGGRPAAGEGAVDEVDAPAERAVEEPLRLHELGVEEELDVRHVARVHRHSAAPRRARVAPRVGAAWQWRGRRRHGRQGRSGELGGREKQQVEDGDGDGDGAARASRHGGEARPRER</sequence>
<reference evidence="3" key="1">
    <citation type="journal article" date="2005" name="Nature">
        <title>The map-based sequence of the rice genome.</title>
        <authorList>
            <consortium name="International rice genome sequencing project (IRGSP)"/>
            <person name="Matsumoto T."/>
            <person name="Wu J."/>
            <person name="Kanamori H."/>
            <person name="Katayose Y."/>
            <person name="Fujisawa M."/>
            <person name="Namiki N."/>
            <person name="Mizuno H."/>
            <person name="Yamamoto K."/>
            <person name="Antonio B.A."/>
            <person name="Baba T."/>
            <person name="Sakata K."/>
            <person name="Nagamura Y."/>
            <person name="Aoki H."/>
            <person name="Arikawa K."/>
            <person name="Arita K."/>
            <person name="Bito T."/>
            <person name="Chiden Y."/>
            <person name="Fujitsuka N."/>
            <person name="Fukunaka R."/>
            <person name="Hamada M."/>
            <person name="Harada C."/>
            <person name="Hayashi A."/>
            <person name="Hijishita S."/>
            <person name="Honda M."/>
            <person name="Hosokawa S."/>
            <person name="Ichikawa Y."/>
            <person name="Idonuma A."/>
            <person name="Iijima M."/>
            <person name="Ikeda M."/>
            <person name="Ikeno M."/>
            <person name="Ito K."/>
            <person name="Ito S."/>
            <person name="Ito T."/>
            <person name="Ito Y."/>
            <person name="Ito Y."/>
            <person name="Iwabuchi A."/>
            <person name="Kamiya K."/>
            <person name="Karasawa W."/>
            <person name="Kurita K."/>
            <person name="Katagiri S."/>
            <person name="Kikuta A."/>
            <person name="Kobayashi H."/>
            <person name="Kobayashi N."/>
            <person name="Machita K."/>
            <person name="Maehara T."/>
            <person name="Masukawa M."/>
            <person name="Mizubayashi T."/>
            <person name="Mukai Y."/>
            <person name="Nagasaki H."/>
            <person name="Nagata Y."/>
            <person name="Naito S."/>
            <person name="Nakashima M."/>
            <person name="Nakama Y."/>
            <person name="Nakamichi Y."/>
            <person name="Nakamura M."/>
            <person name="Meguro A."/>
            <person name="Negishi M."/>
            <person name="Ohta I."/>
            <person name="Ohta T."/>
            <person name="Okamoto M."/>
            <person name="Ono N."/>
            <person name="Saji S."/>
            <person name="Sakaguchi M."/>
            <person name="Sakai K."/>
            <person name="Shibata M."/>
            <person name="Shimokawa T."/>
            <person name="Song J."/>
            <person name="Takazaki Y."/>
            <person name="Terasawa K."/>
            <person name="Tsugane M."/>
            <person name="Tsuji K."/>
            <person name="Ueda S."/>
            <person name="Waki K."/>
            <person name="Yamagata H."/>
            <person name="Yamamoto M."/>
            <person name="Yamamoto S."/>
            <person name="Yamane H."/>
            <person name="Yoshiki S."/>
            <person name="Yoshihara R."/>
            <person name="Yukawa K."/>
            <person name="Zhong H."/>
            <person name="Yano M."/>
            <person name="Yuan Q."/>
            <person name="Ouyang S."/>
            <person name="Liu J."/>
            <person name="Jones K.M."/>
            <person name="Gansberger K."/>
            <person name="Moffat K."/>
            <person name="Hill J."/>
            <person name="Bera J."/>
            <person name="Fadrosh D."/>
            <person name="Jin S."/>
            <person name="Johri S."/>
            <person name="Kim M."/>
            <person name="Overton L."/>
            <person name="Reardon M."/>
            <person name="Tsitrin T."/>
            <person name="Vuong H."/>
            <person name="Weaver B."/>
            <person name="Ciecko A."/>
            <person name="Tallon L."/>
            <person name="Jackson J."/>
            <person name="Pai G."/>
            <person name="Aken S.V."/>
            <person name="Utterback T."/>
            <person name="Reidmuller S."/>
            <person name="Feldblyum T."/>
            <person name="Hsiao J."/>
            <person name="Zismann V."/>
            <person name="Iobst S."/>
            <person name="de Vazeille A.R."/>
            <person name="Buell C.R."/>
            <person name="Ying K."/>
            <person name="Li Y."/>
            <person name="Lu T."/>
            <person name="Huang Y."/>
            <person name="Zhao Q."/>
            <person name="Feng Q."/>
            <person name="Zhang L."/>
            <person name="Zhu J."/>
            <person name="Weng Q."/>
            <person name="Mu J."/>
            <person name="Lu Y."/>
            <person name="Fan D."/>
            <person name="Liu Y."/>
            <person name="Guan J."/>
            <person name="Zhang Y."/>
            <person name="Yu S."/>
            <person name="Liu X."/>
            <person name="Zhang Y."/>
            <person name="Hong G."/>
            <person name="Han B."/>
            <person name="Choisne N."/>
            <person name="Demange N."/>
            <person name="Orjeda G."/>
            <person name="Samain S."/>
            <person name="Cattolico L."/>
            <person name="Pelletier E."/>
            <person name="Couloux A."/>
            <person name="Segurens B."/>
            <person name="Wincker P."/>
            <person name="D'Hont A."/>
            <person name="Scarpelli C."/>
            <person name="Weissenbach J."/>
            <person name="Salanoubat M."/>
            <person name="Quetier F."/>
            <person name="Yu Y."/>
            <person name="Kim H.R."/>
            <person name="Rambo T."/>
            <person name="Currie J."/>
            <person name="Collura K."/>
            <person name="Luo M."/>
            <person name="Yang T."/>
            <person name="Ammiraju J.S.S."/>
            <person name="Engler F."/>
            <person name="Soderlund C."/>
            <person name="Wing R.A."/>
            <person name="Palmer L.E."/>
            <person name="de la Bastide M."/>
            <person name="Spiegel L."/>
            <person name="Nascimento L."/>
            <person name="Zutavern T."/>
            <person name="O'Shaughnessy A."/>
            <person name="Dike S."/>
            <person name="Dedhia N."/>
            <person name="Preston R."/>
            <person name="Balija V."/>
            <person name="McCombie W.R."/>
            <person name="Chow T."/>
            <person name="Chen H."/>
            <person name="Chung M."/>
            <person name="Chen C."/>
            <person name="Shaw J."/>
            <person name="Wu H."/>
            <person name="Hsiao K."/>
            <person name="Chao Y."/>
            <person name="Chu M."/>
            <person name="Cheng C."/>
            <person name="Hour A."/>
            <person name="Lee P."/>
            <person name="Lin S."/>
            <person name="Lin Y."/>
            <person name="Liou J."/>
            <person name="Liu S."/>
            <person name="Hsing Y."/>
            <person name="Raghuvanshi S."/>
            <person name="Mohanty A."/>
            <person name="Bharti A.K."/>
            <person name="Gaur A."/>
            <person name="Gupta V."/>
            <person name="Kumar D."/>
            <person name="Ravi V."/>
            <person name="Vij S."/>
            <person name="Kapur A."/>
            <person name="Khurana P."/>
            <person name="Khurana P."/>
            <person name="Khurana J.P."/>
            <person name="Tyagi A.K."/>
            <person name="Gaikwad K."/>
            <person name="Singh A."/>
            <person name="Dalal V."/>
            <person name="Srivastava S."/>
            <person name="Dixit A."/>
            <person name="Pal A.K."/>
            <person name="Ghazi I.A."/>
            <person name="Yadav M."/>
            <person name="Pandit A."/>
            <person name="Bhargava A."/>
            <person name="Sureshbabu K."/>
            <person name="Batra K."/>
            <person name="Sharma T.R."/>
            <person name="Mohapatra T."/>
            <person name="Singh N.K."/>
            <person name="Messing J."/>
            <person name="Nelson A.B."/>
            <person name="Fuks G."/>
            <person name="Kavchok S."/>
            <person name="Keizer G."/>
            <person name="Linton E."/>
            <person name="Llaca V."/>
            <person name="Song R."/>
            <person name="Tanyolac B."/>
            <person name="Young S."/>
            <person name="Ho-Il K."/>
            <person name="Hahn J.H."/>
            <person name="Sangsakoo G."/>
            <person name="Vanavichit A."/>
            <person name="de Mattos Luiz.A.T."/>
            <person name="Zimmer P.D."/>
            <person name="Malone G."/>
            <person name="Dellagostin O."/>
            <person name="de Oliveira A.C."/>
            <person name="Bevan M."/>
            <person name="Bancroft I."/>
            <person name="Minx P."/>
            <person name="Cordum H."/>
            <person name="Wilson R."/>
            <person name="Cheng Z."/>
            <person name="Jin W."/>
            <person name="Jiang J."/>
            <person name="Leong S.A."/>
            <person name="Iwama H."/>
            <person name="Gojobori T."/>
            <person name="Itoh T."/>
            <person name="Niimura Y."/>
            <person name="Fujii Y."/>
            <person name="Habara T."/>
            <person name="Sakai H."/>
            <person name="Sato Y."/>
            <person name="Wilson G."/>
            <person name="Kumar K."/>
            <person name="McCouch S."/>
            <person name="Juretic N."/>
            <person name="Hoen D."/>
            <person name="Wright S."/>
            <person name="Bruskiewich R."/>
            <person name="Bureau T."/>
            <person name="Miyao A."/>
            <person name="Hirochika H."/>
            <person name="Nishikawa T."/>
            <person name="Kadowaki K."/>
            <person name="Sugiura M."/>
            <person name="Burr B."/>
            <person name="Sasaki T."/>
        </authorList>
    </citation>
    <scope>NUCLEOTIDE SEQUENCE [LARGE SCALE GENOMIC DNA]</scope>
    <source>
        <strain evidence="3">cv. Nipponbare</strain>
    </source>
</reference>
<accession>A0A0P0WI25</accession>
<feature type="non-terminal residue" evidence="2">
    <location>
        <position position="348"/>
    </location>
</feature>
<proteinExistence type="predicted"/>
<gene>
    <name evidence="2" type="ordered locus">Os05g0151150</name>
    <name evidence="2" type="ORF">OSNPB_050151150</name>
</gene>
<dbReference type="AlphaFoldDB" id="A0A0P0WI25"/>
<protein>
    <submittedName>
        <fullName evidence="2">Os05g0151150 protein</fullName>
    </submittedName>
</protein>
<dbReference type="PaxDb" id="39947-A0A0P0WI25"/>
<feature type="region of interest" description="Disordered" evidence="1">
    <location>
        <begin position="300"/>
        <end position="348"/>
    </location>
</feature>
<reference evidence="2 3" key="2">
    <citation type="journal article" date="2013" name="Plant Cell Physiol.">
        <title>Rice Annotation Project Database (RAP-DB): an integrative and interactive database for rice genomics.</title>
        <authorList>
            <person name="Sakai H."/>
            <person name="Lee S.S."/>
            <person name="Tanaka T."/>
            <person name="Numa H."/>
            <person name="Kim J."/>
            <person name="Kawahara Y."/>
            <person name="Wakimoto H."/>
            <person name="Yang C.C."/>
            <person name="Iwamoto M."/>
            <person name="Abe T."/>
            <person name="Yamada Y."/>
            <person name="Muto A."/>
            <person name="Inokuchi H."/>
            <person name="Ikemura T."/>
            <person name="Matsumoto T."/>
            <person name="Sasaki T."/>
            <person name="Itoh T."/>
        </authorList>
    </citation>
    <scope>NUCLEOTIDE SEQUENCE [LARGE SCALE GENOMIC DNA]</scope>
    <source>
        <strain evidence="3">cv. Nipponbare</strain>
    </source>
</reference>
<evidence type="ECO:0000313" key="2">
    <source>
        <dbReference type="EMBL" id="BAS92314.1"/>
    </source>
</evidence>
<dbReference type="FunCoup" id="A0A0P0WI25">
    <property type="interactions" value="331"/>
</dbReference>
<feature type="compositionally biased region" description="Basic and acidic residues" evidence="1">
    <location>
        <begin position="339"/>
        <end position="348"/>
    </location>
</feature>
<organism evidence="2 3">
    <name type="scientific">Oryza sativa subsp. japonica</name>
    <name type="common">Rice</name>
    <dbReference type="NCBI Taxonomy" id="39947"/>
    <lineage>
        <taxon>Eukaryota</taxon>
        <taxon>Viridiplantae</taxon>
        <taxon>Streptophyta</taxon>
        <taxon>Embryophyta</taxon>
        <taxon>Tracheophyta</taxon>
        <taxon>Spermatophyta</taxon>
        <taxon>Magnoliopsida</taxon>
        <taxon>Liliopsida</taxon>
        <taxon>Poales</taxon>
        <taxon>Poaceae</taxon>
        <taxon>BOP clade</taxon>
        <taxon>Oryzoideae</taxon>
        <taxon>Oryzeae</taxon>
        <taxon>Oryzinae</taxon>
        <taxon>Oryza</taxon>
        <taxon>Oryza sativa</taxon>
    </lineage>
</organism>
<dbReference type="EMBL" id="AP014961">
    <property type="protein sequence ID" value="BAS92314.1"/>
    <property type="molecule type" value="Genomic_DNA"/>
</dbReference>
<dbReference type="InParanoid" id="A0A0P0WI25"/>